<keyword evidence="2" id="KW-0732">Signal</keyword>
<feature type="chain" id="PRO_5047226084" evidence="2">
    <location>
        <begin position="38"/>
        <end position="209"/>
    </location>
</feature>
<comment type="caution">
    <text evidence="3">The sequence shown here is derived from an EMBL/GenBank/DDBJ whole genome shotgun (WGS) entry which is preliminary data.</text>
</comment>
<organism evidence="3 4">
    <name type="scientific">Branchiibius cervicis</name>
    <dbReference type="NCBI Taxonomy" id="908252"/>
    <lineage>
        <taxon>Bacteria</taxon>
        <taxon>Bacillati</taxon>
        <taxon>Actinomycetota</taxon>
        <taxon>Actinomycetes</taxon>
        <taxon>Micrococcales</taxon>
        <taxon>Dermacoccaceae</taxon>
        <taxon>Branchiibius</taxon>
    </lineage>
</organism>
<dbReference type="Proteomes" id="UP001596356">
    <property type="component" value="Unassembled WGS sequence"/>
</dbReference>
<evidence type="ECO:0000313" key="3">
    <source>
        <dbReference type="EMBL" id="MFC6712663.1"/>
    </source>
</evidence>
<feature type="compositionally biased region" description="Low complexity" evidence="1">
    <location>
        <begin position="192"/>
        <end position="209"/>
    </location>
</feature>
<sequence length="209" mass="21457">MYTTKHSACSTTHRLALVAAVPLSAALLLSGAGAASAARLPEGSSGTTSISWTIVNTTGVNLTLATASNPYGHWQKRPVNLASGQSETISDYSDNIAGAELKVTYTEPTGQRITMTLTDPIAGDDTLTGSSNDSTIGFDNSLNHGYHVSGTTEINQGRVTLDTPGGPSSTSYPPGSPNCRSRCPAGQAAGPTARTRATSRMATAVTARN</sequence>
<evidence type="ECO:0000256" key="1">
    <source>
        <dbReference type="SAM" id="MobiDB-lite"/>
    </source>
</evidence>
<name>A0ABW2ANJ3_9MICO</name>
<accession>A0ABW2ANJ3</accession>
<dbReference type="Gene3D" id="2.60.270.50">
    <property type="match status" value="1"/>
</dbReference>
<reference evidence="4" key="1">
    <citation type="journal article" date="2019" name="Int. J. Syst. Evol. Microbiol.">
        <title>The Global Catalogue of Microorganisms (GCM) 10K type strain sequencing project: providing services to taxonomists for standard genome sequencing and annotation.</title>
        <authorList>
            <consortium name="The Broad Institute Genomics Platform"/>
            <consortium name="The Broad Institute Genome Sequencing Center for Infectious Disease"/>
            <person name="Wu L."/>
            <person name="Ma J."/>
        </authorList>
    </citation>
    <scope>NUCLEOTIDE SEQUENCE [LARGE SCALE GENOMIC DNA]</scope>
    <source>
        <strain evidence="4">NBRC 106593</strain>
    </source>
</reference>
<feature type="region of interest" description="Disordered" evidence="1">
    <location>
        <begin position="156"/>
        <end position="209"/>
    </location>
</feature>
<dbReference type="EMBL" id="JBHSWJ010000002">
    <property type="protein sequence ID" value="MFC6712663.1"/>
    <property type="molecule type" value="Genomic_DNA"/>
</dbReference>
<keyword evidence="4" id="KW-1185">Reference proteome</keyword>
<gene>
    <name evidence="3" type="ORF">ACFQBT_01875</name>
</gene>
<feature type="signal peptide" evidence="2">
    <location>
        <begin position="1"/>
        <end position="37"/>
    </location>
</feature>
<feature type="compositionally biased region" description="Low complexity" evidence="1">
    <location>
        <begin position="163"/>
        <end position="173"/>
    </location>
</feature>
<evidence type="ECO:0000313" key="4">
    <source>
        <dbReference type="Proteomes" id="UP001596356"/>
    </source>
</evidence>
<proteinExistence type="predicted"/>
<evidence type="ECO:0000256" key="2">
    <source>
        <dbReference type="SAM" id="SignalP"/>
    </source>
</evidence>
<dbReference type="RefSeq" id="WP_377820134.1">
    <property type="nucleotide sequence ID" value="NZ_JBHSWJ010000002.1"/>
</dbReference>
<protein>
    <submittedName>
        <fullName evidence="3">Uncharacterized protein</fullName>
    </submittedName>
</protein>